<keyword evidence="4" id="KW-1185">Reference proteome</keyword>
<dbReference type="PROSITE" id="PS00018">
    <property type="entry name" value="EF_HAND_1"/>
    <property type="match status" value="1"/>
</dbReference>
<dbReference type="InterPro" id="IPR011992">
    <property type="entry name" value="EF-hand-dom_pair"/>
</dbReference>
<name>A0ABP0RZW8_9DINO</name>
<dbReference type="Gene3D" id="1.10.238.10">
    <property type="entry name" value="EF-hand"/>
    <property type="match status" value="1"/>
</dbReference>
<evidence type="ECO:0000313" key="4">
    <source>
        <dbReference type="Proteomes" id="UP001642484"/>
    </source>
</evidence>
<evidence type="ECO:0000259" key="2">
    <source>
        <dbReference type="PROSITE" id="PS50222"/>
    </source>
</evidence>
<feature type="domain" description="EF-hand" evidence="2">
    <location>
        <begin position="1"/>
        <end position="35"/>
    </location>
</feature>
<gene>
    <name evidence="3" type="ORF">CCMP2556_LOCUS49426</name>
</gene>
<accession>A0ABP0RZW8</accession>
<dbReference type="InterPro" id="IPR002048">
    <property type="entry name" value="EF_hand_dom"/>
</dbReference>
<dbReference type="SUPFAM" id="SSF47473">
    <property type="entry name" value="EF-hand"/>
    <property type="match status" value="1"/>
</dbReference>
<sequence>EVRDLKLLFQRYDVNGNGWINKKELVQLVEDVVPEIAHEKAMRPQLLSLMSAALEEEWRGLNLDDFLKLMGLFRDFKDKERLRKEQSAIKEAGFNHQEVADFRELFLNSLENSQEMNFQEFWRMINSITPLGKALSEELEVKFQEICAPREEADFPDFLLLMKTLLEEDFGHIRERSAKKSAKSRR</sequence>
<evidence type="ECO:0000256" key="1">
    <source>
        <dbReference type="ARBA" id="ARBA00022837"/>
    </source>
</evidence>
<dbReference type="EMBL" id="CAXAMN010026781">
    <property type="protein sequence ID" value="CAK9105640.1"/>
    <property type="molecule type" value="Genomic_DNA"/>
</dbReference>
<proteinExistence type="predicted"/>
<dbReference type="Proteomes" id="UP001642484">
    <property type="component" value="Unassembled WGS sequence"/>
</dbReference>
<feature type="non-terminal residue" evidence="3">
    <location>
        <position position="1"/>
    </location>
</feature>
<organism evidence="3 4">
    <name type="scientific">Durusdinium trenchii</name>
    <dbReference type="NCBI Taxonomy" id="1381693"/>
    <lineage>
        <taxon>Eukaryota</taxon>
        <taxon>Sar</taxon>
        <taxon>Alveolata</taxon>
        <taxon>Dinophyceae</taxon>
        <taxon>Suessiales</taxon>
        <taxon>Symbiodiniaceae</taxon>
        <taxon>Durusdinium</taxon>
    </lineage>
</organism>
<keyword evidence="1" id="KW-0106">Calcium</keyword>
<dbReference type="InterPro" id="IPR018247">
    <property type="entry name" value="EF_Hand_1_Ca_BS"/>
</dbReference>
<comment type="caution">
    <text evidence="3">The sequence shown here is derived from an EMBL/GenBank/DDBJ whole genome shotgun (WGS) entry which is preliminary data.</text>
</comment>
<protein>
    <recommendedName>
        <fullName evidence="2">EF-hand domain-containing protein</fullName>
    </recommendedName>
</protein>
<dbReference type="PROSITE" id="PS50222">
    <property type="entry name" value="EF_HAND_2"/>
    <property type="match status" value="1"/>
</dbReference>
<reference evidence="3 4" key="1">
    <citation type="submission" date="2024-02" db="EMBL/GenBank/DDBJ databases">
        <authorList>
            <person name="Chen Y."/>
            <person name="Shah S."/>
            <person name="Dougan E. K."/>
            <person name="Thang M."/>
            <person name="Chan C."/>
        </authorList>
    </citation>
    <scope>NUCLEOTIDE SEQUENCE [LARGE SCALE GENOMIC DNA]</scope>
</reference>
<evidence type="ECO:0000313" key="3">
    <source>
        <dbReference type="EMBL" id="CAK9105640.1"/>
    </source>
</evidence>